<dbReference type="EMBL" id="ACGP01000089">
    <property type="protein sequence ID" value="EEI25409.1"/>
    <property type="molecule type" value="Genomic_DNA"/>
</dbReference>
<dbReference type="PROSITE" id="PS51782">
    <property type="entry name" value="LYSM"/>
    <property type="match status" value="1"/>
</dbReference>
<organism evidence="4 5">
    <name type="scientific">Lentilactobacillus hilgardii (strain ATCC 8290 / DSM 20176 / CCUG 30140 / JCM 1155 / KCTC 3500 / NBRC 15886 / NCIMB 8040 / NRRL B-1843 / 9)</name>
    <dbReference type="NCBI Taxonomy" id="1423757"/>
    <lineage>
        <taxon>Bacteria</taxon>
        <taxon>Bacillati</taxon>
        <taxon>Bacillota</taxon>
        <taxon>Bacilli</taxon>
        <taxon>Lactobacillales</taxon>
        <taxon>Lactobacillaceae</taxon>
        <taxon>Lentilactobacillus</taxon>
    </lineage>
</organism>
<proteinExistence type="predicted"/>
<dbReference type="Gene3D" id="3.10.350.10">
    <property type="entry name" value="LysM domain"/>
    <property type="match status" value="1"/>
</dbReference>
<dbReference type="Proteomes" id="UP000003752">
    <property type="component" value="Unassembled WGS sequence"/>
</dbReference>
<dbReference type="InterPro" id="IPR036779">
    <property type="entry name" value="LysM_dom_sf"/>
</dbReference>
<gene>
    <name evidence="4" type="ORF">HMPREF0519_0449</name>
</gene>
<comment type="caution">
    <text evidence="4">The sequence shown here is derived from an EMBL/GenBank/DDBJ whole genome shotgun (WGS) entry which is preliminary data.</text>
</comment>
<evidence type="ECO:0000313" key="4">
    <source>
        <dbReference type="EMBL" id="EEI25409.1"/>
    </source>
</evidence>
<reference evidence="4 5" key="1">
    <citation type="submission" date="2009-01" db="EMBL/GenBank/DDBJ databases">
        <authorList>
            <person name="Qin X."/>
            <person name="Bachman B."/>
            <person name="Battles P."/>
            <person name="Bell A."/>
            <person name="Bess C."/>
            <person name="Bickham C."/>
            <person name="Chaboub L."/>
            <person name="Chen D."/>
            <person name="Coyle M."/>
            <person name="Deiros D.R."/>
            <person name="Dinh H."/>
            <person name="Forbes L."/>
            <person name="Fowler G."/>
            <person name="Francisco L."/>
            <person name="Fu Q."/>
            <person name="Gubbala S."/>
            <person name="Hale W."/>
            <person name="Han Y."/>
            <person name="Hemphill L."/>
            <person name="Highlander S.K."/>
            <person name="Hirani K."/>
            <person name="Hogues M."/>
            <person name="Jackson L."/>
            <person name="Jakkamsetti A."/>
            <person name="Javaid M."/>
            <person name="Jiang H."/>
            <person name="Korchina V."/>
            <person name="Kovar C."/>
            <person name="Lara F."/>
            <person name="Lee S."/>
            <person name="Mata R."/>
            <person name="Mathew T."/>
            <person name="Moen C."/>
            <person name="Morales K."/>
            <person name="Munidasa M."/>
            <person name="Nazareth L."/>
            <person name="Ngo R."/>
            <person name="Nguyen L."/>
            <person name="Okwuonu G."/>
            <person name="Ongeri F."/>
            <person name="Patil S."/>
            <person name="Petrosino J."/>
            <person name="Pham C."/>
            <person name="Pham P."/>
            <person name="Pu L.-L."/>
            <person name="Puazo M."/>
            <person name="Raj R."/>
            <person name="Reid J."/>
            <person name="Rouhana J."/>
            <person name="Saada N."/>
            <person name="Shang Y."/>
            <person name="Simmons D."/>
            <person name="Thornton R."/>
            <person name="Warren J."/>
            <person name="Weissenberger G."/>
            <person name="Zhang J."/>
            <person name="Zhang L."/>
            <person name="Zhou C."/>
            <person name="Zhu D."/>
            <person name="Muzny D."/>
            <person name="Worley K."/>
            <person name="Gibbs R."/>
        </authorList>
    </citation>
    <scope>NUCLEOTIDE SEQUENCE [LARGE SCALE GENOMIC DNA]</scope>
    <source>
        <strain evidence="5">ATCC 8290 / DSM 20176 / CCUG 30140 / JCM 1155 / KCTC 3500 / NBRC 15886 / NCIMB 8040 / NRRL B-1843 / 9</strain>
    </source>
</reference>
<dbReference type="HOGENOM" id="CLU_416074_0_0_9"/>
<evidence type="ECO:0000259" key="3">
    <source>
        <dbReference type="PROSITE" id="PS51782"/>
    </source>
</evidence>
<keyword evidence="1" id="KW-0175">Coiled coil</keyword>
<accession>C0XGT8</accession>
<protein>
    <submittedName>
        <fullName evidence="4">LysM domain protein</fullName>
    </submittedName>
</protein>
<dbReference type="Pfam" id="PF01476">
    <property type="entry name" value="LysM"/>
    <property type="match status" value="1"/>
</dbReference>
<dbReference type="PATRIC" id="fig|1423757.3.peg.2669"/>
<feature type="coiled-coil region" evidence="1">
    <location>
        <begin position="353"/>
        <end position="430"/>
    </location>
</feature>
<sequence>MSTASDAAKNAYNSALSTLNKTESVYEQANTDYLNMLDQSTDGDDTGKYVSINQAGNKKVGQYTAKTTIPYIGAQYILPCNDGYLGTESSSDGLCFVRFDGSLNPLDYMTVKNGGHGGSFGLDGSGNIWSDTLASNGGYQISKFSYQAGKTIDAHNLTALATFPDLIRVNYDQSSNMLGYTRGTKYYVCDPGDIDNPKYSIDLTAIGYDVGSQTWQSQSLSLPYLWWHTGSYSTADPATLGCVNVETNTLQFVKTYDTSTFNMSYPLSEAETVFASGSVIYVGFNNHDSSTAVTYLFTLPVVNASKDLQKYLDTLNAAKSALAKAKSAFNSAKSDYQKYQSTGKSVVKDTREYKNATKDVKSQEKLVASTKKKIAIVTKQYAKATGTKKQALKNQLDALNKVLKEQSGALTKLKKRAKTAKNKLASVKKKQLTAQKNAERKMLKQEISANITTELAQFGGNKDVVIQPVNPGSKDSYVIIFADEEDITPTATVNSYPVIKGQPLNTITSYGTTQITITGHIQGKPNSLESIKKRWTKLQHWCENMIEVEYSGSVSNTHCLVETATQTHDKDYNNVIPVTVTLDYVNWADSNIKKKKKKTSSGKKNKTAGAGHKKSSKKYITVKAGDTYWKVAQKYNVSVSQLEKWNGWSATKIPVGKKMRYK</sequence>
<dbReference type="AlphaFoldDB" id="C0XGT8"/>
<name>C0XGT8_LENH9</name>
<evidence type="ECO:0000256" key="2">
    <source>
        <dbReference type="SAM" id="MobiDB-lite"/>
    </source>
</evidence>
<feature type="domain" description="LysM" evidence="3">
    <location>
        <begin position="618"/>
        <end position="661"/>
    </location>
</feature>
<evidence type="ECO:0000256" key="1">
    <source>
        <dbReference type="SAM" id="Coils"/>
    </source>
</evidence>
<feature type="region of interest" description="Disordered" evidence="2">
    <location>
        <begin position="595"/>
        <end position="615"/>
    </location>
</feature>
<dbReference type="SMART" id="SM00257">
    <property type="entry name" value="LysM"/>
    <property type="match status" value="1"/>
</dbReference>
<dbReference type="RefSeq" id="WP_003635315.1">
    <property type="nucleotide sequence ID" value="NZ_AZDF01000009.1"/>
</dbReference>
<keyword evidence="5" id="KW-1185">Reference proteome</keyword>
<evidence type="ECO:0000313" key="5">
    <source>
        <dbReference type="Proteomes" id="UP000003752"/>
    </source>
</evidence>
<dbReference type="SUPFAM" id="SSF54106">
    <property type="entry name" value="LysM domain"/>
    <property type="match status" value="1"/>
</dbReference>
<dbReference type="SMR" id="C0XGT8"/>
<dbReference type="InterPro" id="IPR018392">
    <property type="entry name" value="LysM"/>
</dbReference>
<dbReference type="CDD" id="cd00118">
    <property type="entry name" value="LysM"/>
    <property type="match status" value="1"/>
</dbReference>